<dbReference type="Proteomes" id="UP000016932">
    <property type="component" value="Unassembled WGS sequence"/>
</dbReference>
<keyword evidence="2" id="KW-1185">Reference proteome</keyword>
<dbReference type="EMBL" id="KB446557">
    <property type="protein sequence ID" value="EME83914.1"/>
    <property type="molecule type" value="Genomic_DNA"/>
</dbReference>
<sequence>MQSSPLGLLKPCELCEGRIEYPSLQLLSKLAIPYIGIGIQHLTPVLQGYCCTAGIELLPNITPNITLNITPNMKSYSLLMVLMSPYVLGWVRPSKSRESDTGLDIDRILKRWPGQTQFKLVF</sequence>
<organism evidence="1 2">
    <name type="scientific">Pseudocercospora fijiensis (strain CIRAD86)</name>
    <name type="common">Black leaf streak disease fungus</name>
    <name type="synonym">Mycosphaerella fijiensis</name>
    <dbReference type="NCBI Taxonomy" id="383855"/>
    <lineage>
        <taxon>Eukaryota</taxon>
        <taxon>Fungi</taxon>
        <taxon>Dikarya</taxon>
        <taxon>Ascomycota</taxon>
        <taxon>Pezizomycotina</taxon>
        <taxon>Dothideomycetes</taxon>
        <taxon>Dothideomycetidae</taxon>
        <taxon>Mycosphaerellales</taxon>
        <taxon>Mycosphaerellaceae</taxon>
        <taxon>Pseudocercospora</taxon>
    </lineage>
</organism>
<evidence type="ECO:0000313" key="1">
    <source>
        <dbReference type="EMBL" id="EME83914.1"/>
    </source>
</evidence>
<dbReference type="VEuPathDB" id="FungiDB:MYCFIDRAFT_207097"/>
<evidence type="ECO:0000313" key="2">
    <source>
        <dbReference type="Proteomes" id="UP000016932"/>
    </source>
</evidence>
<protein>
    <submittedName>
        <fullName evidence="1">Uncharacterized protein</fullName>
    </submittedName>
</protein>
<gene>
    <name evidence="1" type="ORF">MYCFIDRAFT_207097</name>
</gene>
<dbReference type="AlphaFoldDB" id="M2ZY86"/>
<dbReference type="RefSeq" id="XP_007924538.1">
    <property type="nucleotide sequence ID" value="XM_007926347.1"/>
</dbReference>
<name>M2ZY86_PSEFD</name>
<proteinExistence type="predicted"/>
<reference evidence="1 2" key="1">
    <citation type="journal article" date="2012" name="PLoS Pathog.">
        <title>Diverse lifestyles and strategies of plant pathogenesis encoded in the genomes of eighteen Dothideomycetes fungi.</title>
        <authorList>
            <person name="Ohm R.A."/>
            <person name="Feau N."/>
            <person name="Henrissat B."/>
            <person name="Schoch C.L."/>
            <person name="Horwitz B.A."/>
            <person name="Barry K.W."/>
            <person name="Condon B.J."/>
            <person name="Copeland A.C."/>
            <person name="Dhillon B."/>
            <person name="Glaser F."/>
            <person name="Hesse C.N."/>
            <person name="Kosti I."/>
            <person name="LaButti K."/>
            <person name="Lindquist E.A."/>
            <person name="Lucas S."/>
            <person name="Salamov A.A."/>
            <person name="Bradshaw R.E."/>
            <person name="Ciuffetti L."/>
            <person name="Hamelin R.C."/>
            <person name="Kema G.H.J."/>
            <person name="Lawrence C."/>
            <person name="Scott J.A."/>
            <person name="Spatafora J.W."/>
            <person name="Turgeon B.G."/>
            <person name="de Wit P.J.G.M."/>
            <person name="Zhong S."/>
            <person name="Goodwin S.B."/>
            <person name="Grigoriev I.V."/>
        </authorList>
    </citation>
    <scope>NUCLEOTIDE SEQUENCE [LARGE SCALE GENOMIC DNA]</scope>
    <source>
        <strain evidence="1 2">CIRAD86</strain>
    </source>
</reference>
<accession>M2ZY86</accession>
<dbReference type="KEGG" id="pfj:MYCFIDRAFT_207097"/>
<dbReference type="HOGENOM" id="CLU_2027754_0_0_1"/>
<dbReference type="GeneID" id="19336552"/>